<feature type="transmembrane region" description="Helical" evidence="2">
    <location>
        <begin position="84"/>
        <end position="107"/>
    </location>
</feature>
<reference evidence="3 4" key="1">
    <citation type="submission" date="2024-06" db="EMBL/GenBank/DDBJ databases">
        <title>A chromosome level genome sequence of Diviner's sage (Salvia divinorum).</title>
        <authorList>
            <person name="Ford S.A."/>
            <person name="Ro D.-K."/>
            <person name="Ness R.W."/>
            <person name="Phillips M.A."/>
        </authorList>
    </citation>
    <scope>NUCLEOTIDE SEQUENCE [LARGE SCALE GENOMIC DNA]</scope>
    <source>
        <strain evidence="3">SAF-2024a</strain>
        <tissue evidence="3">Leaf</tissue>
    </source>
</reference>
<keyword evidence="4" id="KW-1185">Reference proteome</keyword>
<comment type="caution">
    <text evidence="3">The sequence shown here is derived from an EMBL/GenBank/DDBJ whole genome shotgun (WGS) entry which is preliminary data.</text>
</comment>
<protein>
    <submittedName>
        <fullName evidence="3">Uncharacterized protein</fullName>
    </submittedName>
</protein>
<keyword evidence="2" id="KW-0472">Membrane</keyword>
<feature type="coiled-coil region" evidence="1">
    <location>
        <begin position="118"/>
        <end position="173"/>
    </location>
</feature>
<evidence type="ECO:0000313" key="4">
    <source>
        <dbReference type="Proteomes" id="UP001567538"/>
    </source>
</evidence>
<evidence type="ECO:0000256" key="1">
    <source>
        <dbReference type="SAM" id="Coils"/>
    </source>
</evidence>
<evidence type="ECO:0000256" key="2">
    <source>
        <dbReference type="SAM" id="Phobius"/>
    </source>
</evidence>
<proteinExistence type="predicted"/>
<gene>
    <name evidence="3" type="ORF">AAHA92_01117</name>
</gene>
<dbReference type="PANTHER" id="PTHR33735">
    <property type="entry name" value="EXPRESSED PROTEIN"/>
    <property type="match status" value="1"/>
</dbReference>
<evidence type="ECO:0000313" key="3">
    <source>
        <dbReference type="EMBL" id="KAL1569664.1"/>
    </source>
</evidence>
<dbReference type="PANTHER" id="PTHR33735:SF23">
    <property type="entry name" value="PTERIN-BINDING DOMAIN-CONTAINING PROTEIN"/>
    <property type="match status" value="1"/>
</dbReference>
<accession>A0ABD1IP99</accession>
<keyword evidence="1" id="KW-0175">Coiled coil</keyword>
<sequence length="208" mass="22936">MSSKILCSSPSYYCFSSQGSCRNTRNLSHFHPILAIEGAHKLDLARDFANYGIISTAILRPRTRSVYVRASASPNNRSSSWKNWVIGLLVTLVLPAVGYKGGLFALLKSKIDKAVEIVEEVAEVVEEVAERAEKIVEEVEEKLPDDSKLREALESFDALAKKAANEAKKAEDVVHKVKLVEEELEANLIKARKVQPPIDSGNGDTKQS</sequence>
<keyword evidence="2" id="KW-1133">Transmembrane helix</keyword>
<dbReference type="Proteomes" id="UP001567538">
    <property type="component" value="Unassembled WGS sequence"/>
</dbReference>
<dbReference type="AlphaFoldDB" id="A0ABD1IP99"/>
<dbReference type="EMBL" id="JBEAFC010000001">
    <property type="protein sequence ID" value="KAL1569664.1"/>
    <property type="molecule type" value="Genomic_DNA"/>
</dbReference>
<name>A0ABD1IP99_SALDI</name>
<keyword evidence="2" id="KW-0812">Transmembrane</keyword>
<organism evidence="3 4">
    <name type="scientific">Salvia divinorum</name>
    <name type="common">Maria pastora</name>
    <name type="synonym">Diviner's sage</name>
    <dbReference type="NCBI Taxonomy" id="28513"/>
    <lineage>
        <taxon>Eukaryota</taxon>
        <taxon>Viridiplantae</taxon>
        <taxon>Streptophyta</taxon>
        <taxon>Embryophyta</taxon>
        <taxon>Tracheophyta</taxon>
        <taxon>Spermatophyta</taxon>
        <taxon>Magnoliopsida</taxon>
        <taxon>eudicotyledons</taxon>
        <taxon>Gunneridae</taxon>
        <taxon>Pentapetalae</taxon>
        <taxon>asterids</taxon>
        <taxon>lamiids</taxon>
        <taxon>Lamiales</taxon>
        <taxon>Lamiaceae</taxon>
        <taxon>Nepetoideae</taxon>
        <taxon>Mentheae</taxon>
        <taxon>Salviinae</taxon>
        <taxon>Salvia</taxon>
        <taxon>Salvia subgen. Calosphace</taxon>
    </lineage>
</organism>